<sequence>MSLGVDVKATSWVVLGTGLAGLATIRAQHGFVVSLVTTLAEESQLAMLLVRKAVRLLSLPLTILLYMLWVYVTASSDLVPNVVQSIVQDLLALAALIFSPFLIYRILRYAEFAALFVAKERVRDPLIVEYLRNTLPLLVVVASVVLAIVDFLVYLRRARELSEAVISLLYSFVGVIVILGAITLFRDAVGSLTLLVDQEIKIGDIIQIRGVTGRVLRIGAVDVAVLQGGYRTMHLPSSDFLVWPFINHSKADRRGGVVRLQLRESVGPPRSAEAYRCLARDIKTFLEADDAVQRCSVNFFASGSDVSHPSTHLPSRRLRTSTSCFLVVWETTPGPHLSYSRSRSGVVLRLTEWLESCNIQLEPWHVSQVAYSSRARALQVTS</sequence>
<evidence type="ECO:0000313" key="4">
    <source>
        <dbReference type="Proteomes" id="UP000241890"/>
    </source>
</evidence>
<comment type="caution">
    <text evidence="3">The sequence shown here is derived from an EMBL/GenBank/DDBJ whole genome shotgun (WGS) entry which is preliminary data.</text>
</comment>
<feature type="transmembrane region" description="Helical" evidence="1">
    <location>
        <begin position="56"/>
        <end position="74"/>
    </location>
</feature>
<protein>
    <submittedName>
        <fullName evidence="3">Small-conductance mechanosensitive ion channel MscS</fullName>
    </submittedName>
</protein>
<evidence type="ECO:0000313" key="3">
    <source>
        <dbReference type="EMBL" id="GBG25131.1"/>
    </source>
</evidence>
<feature type="transmembrane region" description="Helical" evidence="1">
    <location>
        <begin position="167"/>
        <end position="185"/>
    </location>
</feature>
<dbReference type="PANTHER" id="PTHR30566:SF5">
    <property type="entry name" value="MECHANOSENSITIVE ION CHANNEL PROTEIN 1, MITOCHONDRIAL-RELATED"/>
    <property type="match status" value="1"/>
</dbReference>
<keyword evidence="1" id="KW-0812">Transmembrane</keyword>
<dbReference type="SUPFAM" id="SSF50182">
    <property type="entry name" value="Sm-like ribonucleoproteins"/>
    <property type="match status" value="1"/>
</dbReference>
<reference evidence="3 4" key="1">
    <citation type="submission" date="2017-12" db="EMBL/GenBank/DDBJ databases">
        <title>Sequencing, de novo assembly and annotation of complete genome of a new Thraustochytrid species, strain FCC1311.</title>
        <authorList>
            <person name="Sedici K."/>
            <person name="Godart F."/>
            <person name="Aiese Cigliano R."/>
            <person name="Sanseverino W."/>
            <person name="Barakat M."/>
            <person name="Ortet P."/>
            <person name="Marechal E."/>
            <person name="Cagnac O."/>
            <person name="Amato A."/>
        </authorList>
    </citation>
    <scope>NUCLEOTIDE SEQUENCE [LARGE SCALE GENOMIC DNA]</scope>
</reference>
<proteinExistence type="predicted"/>
<feature type="transmembrane region" description="Helical" evidence="1">
    <location>
        <begin position="86"/>
        <end position="107"/>
    </location>
</feature>
<dbReference type="InterPro" id="IPR010920">
    <property type="entry name" value="LSM_dom_sf"/>
</dbReference>
<evidence type="ECO:0000259" key="2">
    <source>
        <dbReference type="Pfam" id="PF00924"/>
    </source>
</evidence>
<dbReference type="InterPro" id="IPR006685">
    <property type="entry name" value="MscS_channel_2nd"/>
</dbReference>
<dbReference type="Proteomes" id="UP000241890">
    <property type="component" value="Unassembled WGS sequence"/>
</dbReference>
<dbReference type="Pfam" id="PF00924">
    <property type="entry name" value="MS_channel_2nd"/>
    <property type="match status" value="1"/>
</dbReference>
<dbReference type="PANTHER" id="PTHR30566">
    <property type="entry name" value="YNAI-RELATED MECHANOSENSITIVE ION CHANNEL"/>
    <property type="match status" value="1"/>
</dbReference>
<dbReference type="InParanoid" id="A0A2R5GAM0"/>
<dbReference type="AlphaFoldDB" id="A0A2R5GAM0"/>
<name>A0A2R5GAM0_9STRA</name>
<dbReference type="EMBL" id="BEYU01000011">
    <property type="protein sequence ID" value="GBG25131.1"/>
    <property type="molecule type" value="Genomic_DNA"/>
</dbReference>
<keyword evidence="1" id="KW-1133">Transmembrane helix</keyword>
<keyword evidence="4" id="KW-1185">Reference proteome</keyword>
<dbReference type="GO" id="GO:0016020">
    <property type="term" value="C:membrane"/>
    <property type="evidence" value="ECO:0007669"/>
    <property type="project" value="InterPro"/>
</dbReference>
<feature type="transmembrane region" description="Helical" evidence="1">
    <location>
        <begin position="135"/>
        <end position="155"/>
    </location>
</feature>
<gene>
    <name evidence="3" type="ORF">FCC1311_013482</name>
</gene>
<evidence type="ECO:0000256" key="1">
    <source>
        <dbReference type="SAM" id="Phobius"/>
    </source>
</evidence>
<organism evidence="3 4">
    <name type="scientific">Hondaea fermentalgiana</name>
    <dbReference type="NCBI Taxonomy" id="2315210"/>
    <lineage>
        <taxon>Eukaryota</taxon>
        <taxon>Sar</taxon>
        <taxon>Stramenopiles</taxon>
        <taxon>Bigyra</taxon>
        <taxon>Labyrinthulomycetes</taxon>
        <taxon>Thraustochytrida</taxon>
        <taxon>Thraustochytriidae</taxon>
        <taxon>Hondaea</taxon>
    </lineage>
</organism>
<keyword evidence="1" id="KW-0472">Membrane</keyword>
<feature type="domain" description="Mechanosensitive ion channel MscS" evidence="2">
    <location>
        <begin position="183"/>
        <end position="250"/>
    </location>
</feature>
<accession>A0A2R5GAM0</accession>
<feature type="transmembrane region" description="Helical" evidence="1">
    <location>
        <begin position="12"/>
        <end position="36"/>
    </location>
</feature>
<dbReference type="GO" id="GO:0055085">
    <property type="term" value="P:transmembrane transport"/>
    <property type="evidence" value="ECO:0007669"/>
    <property type="project" value="InterPro"/>
</dbReference>